<dbReference type="InterPro" id="IPR009602">
    <property type="entry name" value="CBAR/FAM92"/>
</dbReference>
<feature type="compositionally biased region" description="Polar residues" evidence="1">
    <location>
        <begin position="152"/>
        <end position="162"/>
    </location>
</feature>
<sequence length="206" mass="24217">MVGKNRNKQQLNISNDDNGRTTNNISRKSKIRYLLVRGENYEKQMSTLIQSISLYAKRNGKLRDAGDIVAEKLNQISQTEILNPSSKRTVQELSKIFRLIQDHRDSEILYLEDKLLPLYSEYGETLQKQREELRSNTNKMLDSNRSLNWIRSSSTTTNQRLTASKRRSQSMERLDKTINKNNDKKVEKFLQKSIQQYEIKKNIVFK</sequence>
<reference evidence="2 3" key="2">
    <citation type="journal article" date="2022" name="Mol. Biol. Evol.">
        <title>Comparative Genomics Reveals Insights into the Divergent Evolution of Astigmatic Mites and Household Pest Adaptations.</title>
        <authorList>
            <person name="Xiong Q."/>
            <person name="Wan A.T."/>
            <person name="Liu X."/>
            <person name="Fung C.S."/>
            <person name="Xiao X."/>
            <person name="Malainual N."/>
            <person name="Hou J."/>
            <person name="Wang L."/>
            <person name="Wang M."/>
            <person name="Yang K.Y."/>
            <person name="Cui Y."/>
            <person name="Leung E.L."/>
            <person name="Nong W."/>
            <person name="Shin S.K."/>
            <person name="Au S.W."/>
            <person name="Jeong K.Y."/>
            <person name="Chew F.T."/>
            <person name="Hui J.H."/>
            <person name="Leung T.F."/>
            <person name="Tungtrongchitr A."/>
            <person name="Zhong N."/>
            <person name="Liu Z."/>
            <person name="Tsui S.K."/>
        </authorList>
    </citation>
    <scope>NUCLEOTIDE SEQUENCE [LARGE SCALE GENOMIC DNA]</scope>
    <source>
        <strain evidence="2">Derp</strain>
    </source>
</reference>
<gene>
    <name evidence="2" type="ORF">DERP_010629</name>
</gene>
<accession>A0ABQ8J9Z0</accession>
<feature type="non-terminal residue" evidence="2">
    <location>
        <position position="206"/>
    </location>
</feature>
<comment type="caution">
    <text evidence="2">The sequence shown here is derived from an EMBL/GenBank/DDBJ whole genome shotgun (WGS) entry which is preliminary data.</text>
</comment>
<keyword evidence="3" id="KW-1185">Reference proteome</keyword>
<name>A0ABQ8J9Z0_DERPT</name>
<dbReference type="EMBL" id="NJHN03000059">
    <property type="protein sequence ID" value="KAH9419417.1"/>
    <property type="molecule type" value="Genomic_DNA"/>
</dbReference>
<dbReference type="Pfam" id="PF06730">
    <property type="entry name" value="FAM92"/>
    <property type="match status" value="1"/>
</dbReference>
<feature type="region of interest" description="Disordered" evidence="1">
    <location>
        <begin position="152"/>
        <end position="172"/>
    </location>
</feature>
<evidence type="ECO:0000313" key="2">
    <source>
        <dbReference type="EMBL" id="KAH9419417.1"/>
    </source>
</evidence>
<organism evidence="2 3">
    <name type="scientific">Dermatophagoides pteronyssinus</name>
    <name type="common">European house dust mite</name>
    <dbReference type="NCBI Taxonomy" id="6956"/>
    <lineage>
        <taxon>Eukaryota</taxon>
        <taxon>Metazoa</taxon>
        <taxon>Ecdysozoa</taxon>
        <taxon>Arthropoda</taxon>
        <taxon>Chelicerata</taxon>
        <taxon>Arachnida</taxon>
        <taxon>Acari</taxon>
        <taxon>Acariformes</taxon>
        <taxon>Sarcoptiformes</taxon>
        <taxon>Astigmata</taxon>
        <taxon>Psoroptidia</taxon>
        <taxon>Analgoidea</taxon>
        <taxon>Pyroglyphidae</taxon>
        <taxon>Dermatophagoidinae</taxon>
        <taxon>Dermatophagoides</taxon>
    </lineage>
</organism>
<feature type="compositionally biased region" description="Polar residues" evidence="1">
    <location>
        <begin position="8"/>
        <end position="24"/>
    </location>
</feature>
<evidence type="ECO:0000256" key="1">
    <source>
        <dbReference type="SAM" id="MobiDB-lite"/>
    </source>
</evidence>
<reference evidence="2 3" key="1">
    <citation type="journal article" date="2018" name="J. Allergy Clin. Immunol.">
        <title>High-quality assembly of Dermatophagoides pteronyssinus genome and transcriptome reveals a wide range of novel allergens.</title>
        <authorList>
            <person name="Liu X.Y."/>
            <person name="Yang K.Y."/>
            <person name="Wang M.Q."/>
            <person name="Kwok J.S."/>
            <person name="Zeng X."/>
            <person name="Yang Z."/>
            <person name="Xiao X.J."/>
            <person name="Lau C.P."/>
            <person name="Li Y."/>
            <person name="Huang Z.M."/>
            <person name="Ba J.G."/>
            <person name="Yim A.K."/>
            <person name="Ouyang C.Y."/>
            <person name="Ngai S.M."/>
            <person name="Chan T.F."/>
            <person name="Leung E.L."/>
            <person name="Liu L."/>
            <person name="Liu Z.G."/>
            <person name="Tsui S.K."/>
        </authorList>
    </citation>
    <scope>NUCLEOTIDE SEQUENCE [LARGE SCALE GENOMIC DNA]</scope>
    <source>
        <strain evidence="2">Derp</strain>
    </source>
</reference>
<feature type="region of interest" description="Disordered" evidence="1">
    <location>
        <begin position="1"/>
        <end position="24"/>
    </location>
</feature>
<proteinExistence type="predicted"/>
<dbReference type="PANTHER" id="PTHR21223">
    <property type="entry name" value="CBY1-INTERACTING BAR DOMAIN-CONTAINING PROTEIN HOMOLOG"/>
    <property type="match status" value="1"/>
</dbReference>
<dbReference type="PANTHER" id="PTHR21223:SF2">
    <property type="entry name" value="CBY1-INTERACTING BAR DOMAIN-CONTAINING PROTEIN HOMOLOG"/>
    <property type="match status" value="1"/>
</dbReference>
<dbReference type="Proteomes" id="UP000887458">
    <property type="component" value="Unassembled WGS sequence"/>
</dbReference>
<evidence type="ECO:0000313" key="3">
    <source>
        <dbReference type="Proteomes" id="UP000887458"/>
    </source>
</evidence>
<protein>
    <submittedName>
        <fullName evidence="2">Uncharacterized protein</fullName>
    </submittedName>
</protein>